<dbReference type="OrthoDB" id="6452062at2"/>
<name>A0A2K1Q556_9GAMM</name>
<dbReference type="Proteomes" id="UP000236345">
    <property type="component" value="Unassembled WGS sequence"/>
</dbReference>
<evidence type="ECO:0000259" key="1">
    <source>
        <dbReference type="PROSITE" id="PS50835"/>
    </source>
</evidence>
<dbReference type="EMBL" id="NWUO01000021">
    <property type="protein sequence ID" value="PNS10163.1"/>
    <property type="molecule type" value="Genomic_DNA"/>
</dbReference>
<dbReference type="SUPFAM" id="SSF160940">
    <property type="entry name" value="Api92-like"/>
    <property type="match status" value="1"/>
</dbReference>
<reference evidence="3" key="1">
    <citation type="submission" date="2017-09" db="EMBL/GenBank/DDBJ databases">
        <authorList>
            <person name="Palmer M."/>
            <person name="Steenkamp E.T."/>
            <person name="Coetzee M.P."/>
            <person name="Avontuur J.R."/>
            <person name="Van Zyl E."/>
            <person name="Chan W.-Y."/>
            <person name="Blom J."/>
            <person name="Venter S.N."/>
        </authorList>
    </citation>
    <scope>NUCLEOTIDE SEQUENCE [LARGE SCALE GENOMIC DNA]</scope>
    <source>
        <strain evidence="3">QC88-366</strain>
    </source>
</reference>
<sequence>MSDWCHNRLEITGKSALISIMEEWISGEAVPLYRHAVMRSIKLFLAGCGGLLRPVKTESFPPFPGLMQSGTGQGTPANLAFEQWLGLLRSDVPLDGEHLRKIERLYHQSGIDAIRWDSIPDVSRRHIARLIEERYADWFGIATLSREIDPGQCWERLSQLPDRAQPCDMLQIIPSRLAAELNGSGGLLSGASTSCSFYCRQYGMEWPAGHNVSWERDGVSSIKLAFDSAWFPPAAEVIAALSSTFDCEIRHWYSEPVHDLDGYDCYDRGEHVCSAEAIIDELDDGRPGLHLVPVTEPYEPEGATSVHQAAQG</sequence>
<dbReference type="InterPro" id="IPR041329">
    <property type="entry name" value="YubB_C"/>
</dbReference>
<gene>
    <name evidence="2" type="ORF">COO59_19050</name>
</gene>
<feature type="domain" description="Ig-like" evidence="1">
    <location>
        <begin position="174"/>
        <end position="251"/>
    </location>
</feature>
<proteinExistence type="predicted"/>
<dbReference type="Pfam" id="PF18406">
    <property type="entry name" value="DUF1281_C"/>
    <property type="match status" value="1"/>
</dbReference>
<evidence type="ECO:0000313" key="2">
    <source>
        <dbReference type="EMBL" id="PNS10163.1"/>
    </source>
</evidence>
<dbReference type="InterPro" id="IPR007110">
    <property type="entry name" value="Ig-like_dom"/>
</dbReference>
<dbReference type="RefSeq" id="WP_103061276.1">
    <property type="nucleotide sequence ID" value="NZ_BSOF01000012.1"/>
</dbReference>
<dbReference type="Pfam" id="PF06924">
    <property type="entry name" value="DUF1281"/>
    <property type="match status" value="1"/>
</dbReference>
<comment type="caution">
    <text evidence="2">The sequence shown here is derived from an EMBL/GenBank/DDBJ whole genome shotgun (WGS) entry which is preliminary data.</text>
</comment>
<dbReference type="AlphaFoldDB" id="A0A2K1Q556"/>
<organism evidence="2 3">
    <name type="scientific">Mixta theicola</name>
    <dbReference type="NCBI Taxonomy" id="1458355"/>
    <lineage>
        <taxon>Bacteria</taxon>
        <taxon>Pseudomonadati</taxon>
        <taxon>Pseudomonadota</taxon>
        <taxon>Gammaproteobacteria</taxon>
        <taxon>Enterobacterales</taxon>
        <taxon>Erwiniaceae</taxon>
        <taxon>Mixta</taxon>
    </lineage>
</organism>
<evidence type="ECO:0000313" key="3">
    <source>
        <dbReference type="Proteomes" id="UP000236345"/>
    </source>
</evidence>
<dbReference type="InterPro" id="IPR009694">
    <property type="entry name" value="DUF1281"/>
</dbReference>
<dbReference type="PROSITE" id="PS50835">
    <property type="entry name" value="IG_LIKE"/>
    <property type="match status" value="1"/>
</dbReference>
<keyword evidence="3" id="KW-1185">Reference proteome</keyword>
<dbReference type="Gene3D" id="3.30.70.1270">
    <property type="entry name" value="Api92-like domains"/>
    <property type="match status" value="1"/>
</dbReference>
<dbReference type="Gene3D" id="1.10.3530.10">
    <property type="entry name" value="Api92-like"/>
    <property type="match status" value="1"/>
</dbReference>
<dbReference type="InterPro" id="IPR023136">
    <property type="entry name" value="Api92-like_dom_sf"/>
</dbReference>
<protein>
    <recommendedName>
        <fullName evidence="1">Ig-like domain-containing protein</fullName>
    </recommendedName>
</protein>
<accession>A0A2K1Q556</accession>